<feature type="non-terminal residue" evidence="1">
    <location>
        <position position="86"/>
    </location>
</feature>
<gene>
    <name evidence="1" type="ORF">L9F63_010769</name>
</gene>
<comment type="caution">
    <text evidence="1">The sequence shown here is derived from an EMBL/GenBank/DDBJ whole genome shotgun (WGS) entry which is preliminary data.</text>
</comment>
<reference evidence="1" key="2">
    <citation type="submission" date="2023-05" db="EMBL/GenBank/DDBJ databases">
        <authorList>
            <person name="Fouks B."/>
        </authorList>
    </citation>
    <scope>NUCLEOTIDE SEQUENCE</scope>
    <source>
        <strain evidence="1">Stay&amp;Tobe</strain>
        <tissue evidence="1">Testes</tissue>
    </source>
</reference>
<dbReference type="AlphaFoldDB" id="A0AAD8AGE5"/>
<evidence type="ECO:0000313" key="2">
    <source>
        <dbReference type="Proteomes" id="UP001233999"/>
    </source>
</evidence>
<feature type="non-terminal residue" evidence="1">
    <location>
        <position position="1"/>
    </location>
</feature>
<reference evidence="1" key="1">
    <citation type="journal article" date="2023" name="IScience">
        <title>Live-bearing cockroach genome reveals convergent evolutionary mechanisms linked to viviparity in insects and beyond.</title>
        <authorList>
            <person name="Fouks B."/>
            <person name="Harrison M.C."/>
            <person name="Mikhailova A.A."/>
            <person name="Marchal E."/>
            <person name="English S."/>
            <person name="Carruthers M."/>
            <person name="Jennings E.C."/>
            <person name="Chiamaka E.L."/>
            <person name="Frigard R.A."/>
            <person name="Pippel M."/>
            <person name="Attardo G.M."/>
            <person name="Benoit J.B."/>
            <person name="Bornberg-Bauer E."/>
            <person name="Tobe S.S."/>
        </authorList>
    </citation>
    <scope>NUCLEOTIDE SEQUENCE</scope>
    <source>
        <strain evidence="1">Stay&amp;Tobe</strain>
    </source>
</reference>
<proteinExistence type="predicted"/>
<evidence type="ECO:0000313" key="1">
    <source>
        <dbReference type="EMBL" id="KAJ9598537.1"/>
    </source>
</evidence>
<accession>A0AAD8AGE5</accession>
<protein>
    <submittedName>
        <fullName evidence="1">Uncharacterized protein</fullName>
    </submittedName>
</protein>
<dbReference type="Proteomes" id="UP001233999">
    <property type="component" value="Unassembled WGS sequence"/>
</dbReference>
<name>A0AAD8AGE5_DIPPU</name>
<keyword evidence="2" id="KW-1185">Reference proteome</keyword>
<sequence length="86" mass="10089">CLALSSFMSERRQIFCCKQSLSNMLSDHCPLYLLSMTARLSHSHKKQRNLLTVLKTKFIFSYSINSITRTIDKFIHRVFTFPDGRE</sequence>
<organism evidence="1 2">
    <name type="scientific">Diploptera punctata</name>
    <name type="common">Pacific beetle cockroach</name>
    <dbReference type="NCBI Taxonomy" id="6984"/>
    <lineage>
        <taxon>Eukaryota</taxon>
        <taxon>Metazoa</taxon>
        <taxon>Ecdysozoa</taxon>
        <taxon>Arthropoda</taxon>
        <taxon>Hexapoda</taxon>
        <taxon>Insecta</taxon>
        <taxon>Pterygota</taxon>
        <taxon>Neoptera</taxon>
        <taxon>Polyneoptera</taxon>
        <taxon>Dictyoptera</taxon>
        <taxon>Blattodea</taxon>
        <taxon>Blaberoidea</taxon>
        <taxon>Blaberidae</taxon>
        <taxon>Diplopterinae</taxon>
        <taxon>Diploptera</taxon>
    </lineage>
</organism>
<dbReference type="EMBL" id="JASPKZ010001210">
    <property type="protein sequence ID" value="KAJ9598537.1"/>
    <property type="molecule type" value="Genomic_DNA"/>
</dbReference>